<evidence type="ECO:0000313" key="3">
    <source>
        <dbReference type="Proteomes" id="UP000003959"/>
    </source>
</evidence>
<protein>
    <recommendedName>
        <fullName evidence="1">Putative restriction endonuclease domain-containing protein</fullName>
    </recommendedName>
</protein>
<dbReference type="EMBL" id="GL890828">
    <property type="protein sequence ID" value="EGJ34721.1"/>
    <property type="molecule type" value="Genomic_DNA"/>
</dbReference>
<keyword evidence="3" id="KW-1185">Reference proteome</keyword>
<name>F4XL31_9CYAN</name>
<dbReference type="RefSeq" id="WP_008179757.1">
    <property type="nucleotide sequence ID" value="NZ_GL890828.1"/>
</dbReference>
<reference evidence="3" key="1">
    <citation type="journal article" date="2011" name="Proc. Natl. Acad. Sci. U.S.A.">
        <title>Genomic insights into the physiology and ecology of the marine filamentous cyanobacterium Lyngbya majuscula.</title>
        <authorList>
            <person name="Jones A.C."/>
            <person name="Monroe E.A."/>
            <person name="Podell S."/>
            <person name="Hess W.R."/>
            <person name="Klages S."/>
            <person name="Esquenazi E."/>
            <person name="Niessen S."/>
            <person name="Hoover H."/>
            <person name="Rothmann M."/>
            <person name="Lasken R.S."/>
            <person name="Yates J.R.III."/>
            <person name="Reinhardt R."/>
            <person name="Kube M."/>
            <person name="Burkart M.D."/>
            <person name="Allen E.E."/>
            <person name="Dorrestein P.C."/>
            <person name="Gerwick W.H."/>
            <person name="Gerwick L."/>
        </authorList>
    </citation>
    <scope>NUCLEOTIDE SEQUENCE [LARGE SCALE GENOMIC DNA]</scope>
    <source>
        <strain evidence="3">3L</strain>
    </source>
</reference>
<organism evidence="2 3">
    <name type="scientific">Moorena producens 3L</name>
    <dbReference type="NCBI Taxonomy" id="489825"/>
    <lineage>
        <taxon>Bacteria</taxon>
        <taxon>Bacillati</taxon>
        <taxon>Cyanobacteriota</taxon>
        <taxon>Cyanophyceae</taxon>
        <taxon>Coleofasciculales</taxon>
        <taxon>Coleofasciculaceae</taxon>
        <taxon>Moorena</taxon>
    </lineage>
</organism>
<dbReference type="Pfam" id="PF05685">
    <property type="entry name" value="Uma2"/>
    <property type="match status" value="1"/>
</dbReference>
<dbReference type="eggNOG" id="COG4636">
    <property type="taxonomic scope" value="Bacteria"/>
</dbReference>
<dbReference type="InterPro" id="IPR012296">
    <property type="entry name" value="Nuclease_put_TT1808"/>
</dbReference>
<dbReference type="PANTHER" id="PTHR34107">
    <property type="entry name" value="SLL0198 PROTEIN-RELATED"/>
    <property type="match status" value="1"/>
</dbReference>
<gene>
    <name evidence="2" type="ORF">LYNGBM3L_13100</name>
</gene>
<feature type="domain" description="Putative restriction endonuclease" evidence="1">
    <location>
        <begin position="10"/>
        <end position="195"/>
    </location>
</feature>
<dbReference type="InterPro" id="IPR011335">
    <property type="entry name" value="Restrct_endonuc-II-like"/>
</dbReference>
<dbReference type="SUPFAM" id="SSF52980">
    <property type="entry name" value="Restriction endonuclease-like"/>
    <property type="match status" value="1"/>
</dbReference>
<evidence type="ECO:0000259" key="1">
    <source>
        <dbReference type="Pfam" id="PF05685"/>
    </source>
</evidence>
<dbReference type="Gene3D" id="3.90.1570.10">
    <property type="entry name" value="tt1808, chain A"/>
    <property type="match status" value="1"/>
</dbReference>
<proteinExistence type="predicted"/>
<dbReference type="CDD" id="cd06260">
    <property type="entry name" value="DUF820-like"/>
    <property type="match status" value="1"/>
</dbReference>
<accession>F4XL31</accession>
<dbReference type="OrthoDB" id="428427at2"/>
<dbReference type="AlphaFoldDB" id="F4XL31"/>
<dbReference type="InterPro" id="IPR008538">
    <property type="entry name" value="Uma2"/>
</dbReference>
<evidence type="ECO:0000313" key="2">
    <source>
        <dbReference type="EMBL" id="EGJ34721.1"/>
    </source>
</evidence>
<dbReference type="HOGENOM" id="CLU_076312_5_1_3"/>
<dbReference type="Proteomes" id="UP000003959">
    <property type="component" value="Unassembled WGS sequence"/>
</dbReference>
<sequence length="203" mass="23028">MTATTALLSLEDYLSYNDGTVRRYELVNGELIAMSQPKGQHGAITEFLNDQYRAEIQVQGLAWVSKQGFIAICLQQRFANESPRGGRWDTARIPDVTVATLEQWEGMLDREAIIRLNESPPFLVVEVVSDSTRTTDYRSKRVEYNLLGIREYWIVDPLKKQVVVLQLVDDLYEETVFVGDELIESTIFPGLQLSAQQVLKAAL</sequence>
<dbReference type="PANTHER" id="PTHR34107:SF2">
    <property type="entry name" value="SLL0888 PROTEIN"/>
    <property type="match status" value="1"/>
</dbReference>